<protein>
    <submittedName>
        <fullName evidence="4">DNA-binding transcriptional regulator</fullName>
    </submittedName>
</protein>
<dbReference type="GO" id="GO:0003677">
    <property type="term" value="F:DNA binding"/>
    <property type="evidence" value="ECO:0007669"/>
    <property type="project" value="UniProtKB-KW"/>
</dbReference>
<dbReference type="PANTHER" id="PTHR34580:SF3">
    <property type="entry name" value="PROTEIN PAFB"/>
    <property type="match status" value="1"/>
</dbReference>
<comment type="caution">
    <text evidence="4">The sequence shown here is derived from an EMBL/GenBank/DDBJ whole genome shotgun (WGS) entry which is preliminary data.</text>
</comment>
<dbReference type="Proteomes" id="UP000598196">
    <property type="component" value="Unassembled WGS sequence"/>
</dbReference>
<evidence type="ECO:0000259" key="3">
    <source>
        <dbReference type="Pfam" id="PF13280"/>
    </source>
</evidence>
<dbReference type="InterPro" id="IPR013196">
    <property type="entry name" value="HTH_11"/>
</dbReference>
<dbReference type="InterPro" id="IPR051534">
    <property type="entry name" value="CBASS_pafABC_assoc_protein"/>
</dbReference>
<evidence type="ECO:0000313" key="5">
    <source>
        <dbReference type="Proteomes" id="UP000598196"/>
    </source>
</evidence>
<feature type="compositionally biased region" description="Polar residues" evidence="1">
    <location>
        <begin position="243"/>
        <end position="252"/>
    </location>
</feature>
<dbReference type="EMBL" id="BMLP01000001">
    <property type="protein sequence ID" value="GGO27132.1"/>
    <property type="molecule type" value="Genomic_DNA"/>
</dbReference>
<gene>
    <name evidence="4" type="ORF">GCM10010991_08530</name>
</gene>
<evidence type="ECO:0000256" key="1">
    <source>
        <dbReference type="SAM" id="MobiDB-lite"/>
    </source>
</evidence>
<name>A0A917YI11_9RHOB</name>
<dbReference type="Pfam" id="PF08279">
    <property type="entry name" value="HTH_11"/>
    <property type="match status" value="1"/>
</dbReference>
<dbReference type="InterPro" id="IPR036388">
    <property type="entry name" value="WH-like_DNA-bd_sf"/>
</dbReference>
<proteinExistence type="predicted"/>
<dbReference type="InterPro" id="IPR026881">
    <property type="entry name" value="WYL_dom"/>
</dbReference>
<feature type="domain" description="WYL" evidence="3">
    <location>
        <begin position="137"/>
        <end position="203"/>
    </location>
</feature>
<accession>A0A917YI11</accession>
<sequence length="266" mass="29021">MAIMRRTDRLFDLIQLLRDGRLHRASELAETLEVSVRTIWRDMATLMASGLPVEGERGVGYILRAPITLPPMVLTSAEMEALRLGVRLVSEGADPGLARAARSLAGKIGSVLPTAPQDEPDDLFVFTGSETQRAAPHLPMIRAAIRERRRLAISYIDMQGNETHRDIRPLQLEFWGRVWTLAAWCEARGDFRAFRVDRITALTDTAEQFPDEPGRGLADYRARIAAGEGETGVSGAAPERQSSDPAGSSATEPSPAGAGTPPARLR</sequence>
<dbReference type="SUPFAM" id="SSF46785">
    <property type="entry name" value="Winged helix' DNA-binding domain"/>
    <property type="match status" value="1"/>
</dbReference>
<keyword evidence="5" id="KW-1185">Reference proteome</keyword>
<dbReference type="AlphaFoldDB" id="A0A917YI11"/>
<keyword evidence="4" id="KW-0238">DNA-binding</keyword>
<reference evidence="4 5" key="1">
    <citation type="journal article" date="2014" name="Int. J. Syst. Evol. Microbiol.">
        <title>Complete genome sequence of Corynebacterium casei LMG S-19264T (=DSM 44701T), isolated from a smear-ripened cheese.</title>
        <authorList>
            <consortium name="US DOE Joint Genome Institute (JGI-PGF)"/>
            <person name="Walter F."/>
            <person name="Albersmeier A."/>
            <person name="Kalinowski J."/>
            <person name="Ruckert C."/>
        </authorList>
    </citation>
    <scope>NUCLEOTIDE SEQUENCE [LARGE SCALE GENOMIC DNA]</scope>
    <source>
        <strain evidence="4 5">CGMCC 1.7029</strain>
    </source>
</reference>
<dbReference type="InterPro" id="IPR036390">
    <property type="entry name" value="WH_DNA-bd_sf"/>
</dbReference>
<dbReference type="PROSITE" id="PS52050">
    <property type="entry name" value="WYL"/>
    <property type="match status" value="1"/>
</dbReference>
<dbReference type="PANTHER" id="PTHR34580">
    <property type="match status" value="1"/>
</dbReference>
<dbReference type="Pfam" id="PF13280">
    <property type="entry name" value="WYL"/>
    <property type="match status" value="1"/>
</dbReference>
<organism evidence="4 5">
    <name type="scientific">Gemmobacter aquaticus</name>
    <dbReference type="NCBI Taxonomy" id="490185"/>
    <lineage>
        <taxon>Bacteria</taxon>
        <taxon>Pseudomonadati</taxon>
        <taxon>Pseudomonadota</taxon>
        <taxon>Alphaproteobacteria</taxon>
        <taxon>Rhodobacterales</taxon>
        <taxon>Paracoccaceae</taxon>
        <taxon>Gemmobacter</taxon>
    </lineage>
</organism>
<evidence type="ECO:0000313" key="4">
    <source>
        <dbReference type="EMBL" id="GGO27132.1"/>
    </source>
</evidence>
<evidence type="ECO:0000259" key="2">
    <source>
        <dbReference type="Pfam" id="PF08279"/>
    </source>
</evidence>
<feature type="region of interest" description="Disordered" evidence="1">
    <location>
        <begin position="228"/>
        <end position="266"/>
    </location>
</feature>
<dbReference type="Gene3D" id="1.10.10.10">
    <property type="entry name" value="Winged helix-like DNA-binding domain superfamily/Winged helix DNA-binding domain"/>
    <property type="match status" value="1"/>
</dbReference>
<feature type="domain" description="Helix-turn-helix type 11" evidence="2">
    <location>
        <begin position="9"/>
        <end position="62"/>
    </location>
</feature>